<feature type="transmembrane region" description="Helical" evidence="1">
    <location>
        <begin position="230"/>
        <end position="254"/>
    </location>
</feature>
<comment type="caution">
    <text evidence="2">The sequence shown here is derived from an EMBL/GenBank/DDBJ whole genome shotgun (WGS) entry which is preliminary data.</text>
</comment>
<evidence type="ECO:0000313" key="2">
    <source>
        <dbReference type="EMBL" id="MSS26777.1"/>
    </source>
</evidence>
<evidence type="ECO:0000313" key="3">
    <source>
        <dbReference type="Proteomes" id="UP000477488"/>
    </source>
</evidence>
<keyword evidence="3" id="KW-1185">Reference proteome</keyword>
<sequence>MQVLSLWTILPLWCNSLLGIGMNAAAALPLIIALTLLIGRRAQARFCAYGASRLAGLAFGLSWLGLPVMLGSLYGLLSGLRAAGHNMTDISFGSPAMLSYSLPLLLWLTGIICAGLLRRACAGAPLPPRRRPQEDRYTTSMINGRLWLCGLTALCLFSTYVLRDWPFIALPPGMDLGQAATAVFSNALHKYFMAFAPAGALALLFLLRARHGAAAAGFDEVQTALATRWCALWATVGYIPFCLDRWGIILGYLLRGTPPDWLLAQAYALIPLTAAVACWGTLLGMANPLRRSWLIGLGVALLALGESLPSILMLSAWFAQSAF</sequence>
<feature type="transmembrane region" description="Helical" evidence="1">
    <location>
        <begin position="20"/>
        <end position="39"/>
    </location>
</feature>
<dbReference type="RefSeq" id="WP_154508533.1">
    <property type="nucleotide sequence ID" value="NZ_JAXELC010000055.1"/>
</dbReference>
<dbReference type="AlphaFoldDB" id="A0A6L5XI27"/>
<name>A0A6L5XI27_9BACT</name>
<gene>
    <name evidence="2" type="ORF">FYJ44_01695</name>
</gene>
<feature type="transmembrane region" description="Helical" evidence="1">
    <location>
        <begin position="97"/>
        <end position="121"/>
    </location>
</feature>
<feature type="transmembrane region" description="Helical" evidence="1">
    <location>
        <begin position="191"/>
        <end position="209"/>
    </location>
</feature>
<protein>
    <submittedName>
        <fullName evidence="2">Spidroin-2</fullName>
    </submittedName>
</protein>
<reference evidence="2 3" key="1">
    <citation type="submission" date="2019-09" db="EMBL/GenBank/DDBJ databases">
        <title>In-depth cultivation of the pig gut microbiome towards novel bacterial diversity and tailored functional studies.</title>
        <authorList>
            <person name="Wylensek D."/>
            <person name="Hitch T.C.A."/>
            <person name="Clavel T."/>
        </authorList>
    </citation>
    <scope>NUCLEOTIDE SEQUENCE [LARGE SCALE GENOMIC DNA]</scope>
    <source>
        <strain evidence="2 3">PG-178-WT-4</strain>
    </source>
</reference>
<accession>A0A6L5XI27</accession>
<organism evidence="2 3">
    <name type="scientific">Desulfovibrio porci</name>
    <dbReference type="NCBI Taxonomy" id="2605782"/>
    <lineage>
        <taxon>Bacteria</taxon>
        <taxon>Pseudomonadati</taxon>
        <taxon>Thermodesulfobacteriota</taxon>
        <taxon>Desulfovibrionia</taxon>
        <taxon>Desulfovibrionales</taxon>
        <taxon>Desulfovibrionaceae</taxon>
        <taxon>Desulfovibrio</taxon>
    </lineage>
</organism>
<keyword evidence="1" id="KW-0812">Transmembrane</keyword>
<keyword evidence="1" id="KW-0472">Membrane</keyword>
<feature type="transmembrane region" description="Helical" evidence="1">
    <location>
        <begin position="266"/>
        <end position="286"/>
    </location>
</feature>
<feature type="transmembrane region" description="Helical" evidence="1">
    <location>
        <begin position="142"/>
        <end position="162"/>
    </location>
</feature>
<feature type="transmembrane region" description="Helical" evidence="1">
    <location>
        <begin position="51"/>
        <end position="77"/>
    </location>
</feature>
<keyword evidence="1" id="KW-1133">Transmembrane helix</keyword>
<feature type="transmembrane region" description="Helical" evidence="1">
    <location>
        <begin position="293"/>
        <end position="319"/>
    </location>
</feature>
<proteinExistence type="predicted"/>
<dbReference type="EMBL" id="VUMH01000001">
    <property type="protein sequence ID" value="MSS26777.1"/>
    <property type="molecule type" value="Genomic_DNA"/>
</dbReference>
<dbReference type="Proteomes" id="UP000477488">
    <property type="component" value="Unassembled WGS sequence"/>
</dbReference>
<evidence type="ECO:0000256" key="1">
    <source>
        <dbReference type="SAM" id="Phobius"/>
    </source>
</evidence>